<dbReference type="GO" id="GO:0003700">
    <property type="term" value="F:DNA-binding transcription factor activity"/>
    <property type="evidence" value="ECO:0007669"/>
    <property type="project" value="InterPro"/>
</dbReference>
<evidence type="ECO:0000256" key="4">
    <source>
        <dbReference type="ARBA" id="ARBA00023163"/>
    </source>
</evidence>
<keyword evidence="3" id="KW-0238">DNA-binding</keyword>
<name>A0A177SG34_PSEPU</name>
<dbReference type="FunFam" id="1.10.10.10:FF:000001">
    <property type="entry name" value="LysR family transcriptional regulator"/>
    <property type="match status" value="1"/>
</dbReference>
<organism evidence="6 7">
    <name type="scientific">Pseudomonas putida</name>
    <name type="common">Arthrobacter siderocapsulatus</name>
    <dbReference type="NCBI Taxonomy" id="303"/>
    <lineage>
        <taxon>Bacteria</taxon>
        <taxon>Pseudomonadati</taxon>
        <taxon>Pseudomonadota</taxon>
        <taxon>Gammaproteobacteria</taxon>
        <taxon>Pseudomonadales</taxon>
        <taxon>Pseudomonadaceae</taxon>
        <taxon>Pseudomonas</taxon>
    </lineage>
</organism>
<dbReference type="InterPro" id="IPR005119">
    <property type="entry name" value="LysR_subst-bd"/>
</dbReference>
<evidence type="ECO:0000259" key="5">
    <source>
        <dbReference type="PROSITE" id="PS50931"/>
    </source>
</evidence>
<dbReference type="Pfam" id="PF00126">
    <property type="entry name" value="HTH_1"/>
    <property type="match status" value="1"/>
</dbReference>
<dbReference type="SUPFAM" id="SSF46785">
    <property type="entry name" value="Winged helix' DNA-binding domain"/>
    <property type="match status" value="1"/>
</dbReference>
<dbReference type="InterPro" id="IPR036390">
    <property type="entry name" value="WH_DNA-bd_sf"/>
</dbReference>
<dbReference type="GO" id="GO:0000976">
    <property type="term" value="F:transcription cis-regulatory region binding"/>
    <property type="evidence" value="ECO:0007669"/>
    <property type="project" value="TreeGrafter"/>
</dbReference>
<keyword evidence="2" id="KW-0805">Transcription regulation</keyword>
<accession>A0A177SG34</accession>
<keyword evidence="4" id="KW-0804">Transcription</keyword>
<evidence type="ECO:0000256" key="1">
    <source>
        <dbReference type="ARBA" id="ARBA00009437"/>
    </source>
</evidence>
<dbReference type="CDD" id="cd05466">
    <property type="entry name" value="PBP2_LTTR_substrate"/>
    <property type="match status" value="1"/>
</dbReference>
<reference evidence="6 7" key="1">
    <citation type="submission" date="2016-03" db="EMBL/GenBank/DDBJ databases">
        <title>Draft Genome Assembly of Pseudomonas putida strain CBF10-2.</title>
        <authorList>
            <person name="Iyer R.S."/>
            <person name="Damania A."/>
        </authorList>
    </citation>
    <scope>NUCLEOTIDE SEQUENCE [LARGE SCALE GENOMIC DNA]</scope>
    <source>
        <strain evidence="6 7">CBF10-2</strain>
    </source>
</reference>
<evidence type="ECO:0000256" key="3">
    <source>
        <dbReference type="ARBA" id="ARBA00023125"/>
    </source>
</evidence>
<dbReference type="EMBL" id="LUCV01000040">
    <property type="protein sequence ID" value="OAI86457.1"/>
    <property type="molecule type" value="Genomic_DNA"/>
</dbReference>
<dbReference type="PANTHER" id="PTHR30126:SF98">
    <property type="entry name" value="HTH-TYPE TRANSCRIPTIONAL ACTIVATOR BAUR"/>
    <property type="match status" value="1"/>
</dbReference>
<dbReference type="SUPFAM" id="SSF53850">
    <property type="entry name" value="Periplasmic binding protein-like II"/>
    <property type="match status" value="1"/>
</dbReference>
<sequence>MLRTVTDLDLRLLRIFTTVVRCGGFTAAQAELNMSQSNISMQIGSLEQRLGYRLCERGKGGFRLTAKGKRILEASQAMFEAIGLFRDEAQGLSGNLVGDLYVGMADNVATLPQARFGEALARFHQREQDVQLNLYVNSPTELELAVIDGQLDLAVSYFSRSRPSLEYLPLYNEEIGVFCGDRHPLFKETDPDLQRIAGCNWISHGFLPENQDLPLRPLCSRATAYHMEAVAHAVLAGTHLGYLPTHYAQIWIERGRMRALQPQRLKYEVVHSMITYSGRPRSEAARAFVEDLLAVHGLVAPGAGSRCS</sequence>
<evidence type="ECO:0000256" key="2">
    <source>
        <dbReference type="ARBA" id="ARBA00023015"/>
    </source>
</evidence>
<feature type="domain" description="HTH lysR-type" evidence="5">
    <location>
        <begin position="8"/>
        <end position="65"/>
    </location>
</feature>
<evidence type="ECO:0000313" key="7">
    <source>
        <dbReference type="Proteomes" id="UP000077752"/>
    </source>
</evidence>
<evidence type="ECO:0000313" key="6">
    <source>
        <dbReference type="EMBL" id="OAI86457.1"/>
    </source>
</evidence>
<dbReference type="Pfam" id="PF03466">
    <property type="entry name" value="LysR_substrate"/>
    <property type="match status" value="1"/>
</dbReference>
<dbReference type="RefSeq" id="WP_064304281.1">
    <property type="nucleotide sequence ID" value="NZ_LUCV01000040.1"/>
</dbReference>
<comment type="caution">
    <text evidence="6">The sequence shown here is derived from an EMBL/GenBank/DDBJ whole genome shotgun (WGS) entry which is preliminary data.</text>
</comment>
<dbReference type="PROSITE" id="PS50931">
    <property type="entry name" value="HTH_LYSR"/>
    <property type="match status" value="1"/>
</dbReference>
<proteinExistence type="inferred from homology"/>
<gene>
    <name evidence="6" type="ORF">AYO28_01830</name>
</gene>
<dbReference type="Gene3D" id="3.40.190.290">
    <property type="match status" value="1"/>
</dbReference>
<dbReference type="PRINTS" id="PR00039">
    <property type="entry name" value="HTHLYSR"/>
</dbReference>
<dbReference type="Proteomes" id="UP000077752">
    <property type="component" value="Unassembled WGS sequence"/>
</dbReference>
<dbReference type="PANTHER" id="PTHR30126">
    <property type="entry name" value="HTH-TYPE TRANSCRIPTIONAL REGULATOR"/>
    <property type="match status" value="1"/>
</dbReference>
<dbReference type="Gene3D" id="1.10.10.10">
    <property type="entry name" value="Winged helix-like DNA-binding domain superfamily/Winged helix DNA-binding domain"/>
    <property type="match status" value="1"/>
</dbReference>
<protein>
    <submittedName>
        <fullName evidence="6">LysR family transcriptional regulator</fullName>
    </submittedName>
</protein>
<dbReference type="InterPro" id="IPR000847">
    <property type="entry name" value="LysR_HTH_N"/>
</dbReference>
<dbReference type="InterPro" id="IPR036388">
    <property type="entry name" value="WH-like_DNA-bd_sf"/>
</dbReference>
<comment type="similarity">
    <text evidence="1">Belongs to the LysR transcriptional regulatory family.</text>
</comment>
<dbReference type="AlphaFoldDB" id="A0A177SG34"/>